<dbReference type="VEuPathDB" id="PlasmoDB:PVBDA_0501990"/>
<evidence type="ECO:0000313" key="3">
    <source>
        <dbReference type="EMBL" id="CAD2099449.1"/>
    </source>
</evidence>
<feature type="compositionally biased region" description="Polar residues" evidence="1">
    <location>
        <begin position="155"/>
        <end position="186"/>
    </location>
</feature>
<organism evidence="3 4">
    <name type="scientific">Plasmodium vinckei</name>
    <dbReference type="NCBI Taxonomy" id="5860"/>
    <lineage>
        <taxon>Eukaryota</taxon>
        <taxon>Sar</taxon>
        <taxon>Alveolata</taxon>
        <taxon>Apicomplexa</taxon>
        <taxon>Aconoidasida</taxon>
        <taxon>Haemosporida</taxon>
        <taxon>Plasmodiidae</taxon>
        <taxon>Plasmodium</taxon>
        <taxon>Plasmodium (Vinckeia)</taxon>
    </lineage>
</organism>
<name>A0A6V7SLX2_PLAVN</name>
<feature type="compositionally biased region" description="Basic and acidic residues" evidence="1">
    <location>
        <begin position="74"/>
        <end position="89"/>
    </location>
</feature>
<accession>A0A6V7SLX2</accession>
<feature type="compositionally biased region" description="Basic and acidic residues" evidence="1">
    <location>
        <begin position="373"/>
        <end position="387"/>
    </location>
</feature>
<proteinExistence type="predicted"/>
<dbReference type="VEuPathDB" id="PlasmoDB:PVLDE_0501960"/>
<feature type="compositionally biased region" description="Basic and acidic residues" evidence="1">
    <location>
        <begin position="189"/>
        <end position="198"/>
    </location>
</feature>
<feature type="compositionally biased region" description="Acidic residues" evidence="1">
    <location>
        <begin position="519"/>
        <end position="542"/>
    </location>
</feature>
<dbReference type="VEuPathDB" id="PlasmoDB:PVVCY_0501970"/>
<keyword evidence="2" id="KW-1133">Transmembrane helix</keyword>
<feature type="compositionally biased region" description="Basic and acidic residues" evidence="1">
    <location>
        <begin position="130"/>
        <end position="154"/>
    </location>
</feature>
<feature type="compositionally biased region" description="Basic and acidic residues" evidence="1">
    <location>
        <begin position="547"/>
        <end position="560"/>
    </location>
</feature>
<evidence type="ECO:0000256" key="1">
    <source>
        <dbReference type="SAM" id="MobiDB-lite"/>
    </source>
</evidence>
<dbReference type="Proteomes" id="UP000515697">
    <property type="component" value="Chromosome PVSEL_05"/>
</dbReference>
<keyword evidence="2" id="KW-0812">Transmembrane</keyword>
<dbReference type="VEuPathDB" id="PlasmoDB:PVSEL_0503430"/>
<feature type="region of interest" description="Disordered" evidence="1">
    <location>
        <begin position="41"/>
        <end position="569"/>
    </location>
</feature>
<gene>
    <name evidence="3" type="ORF">PVSEL_0503430</name>
</gene>
<dbReference type="VEuPathDB" id="PlasmoDB:PVPCR_0503440"/>
<evidence type="ECO:0000256" key="2">
    <source>
        <dbReference type="SAM" id="Phobius"/>
    </source>
</evidence>
<feature type="compositionally biased region" description="Basic and acidic residues" evidence="1">
    <location>
        <begin position="462"/>
        <end position="484"/>
    </location>
</feature>
<evidence type="ECO:0000313" key="4">
    <source>
        <dbReference type="Proteomes" id="UP000515697"/>
    </source>
</evidence>
<feature type="compositionally biased region" description="Polar residues" evidence="1">
    <location>
        <begin position="214"/>
        <end position="228"/>
    </location>
</feature>
<keyword evidence="2" id="KW-0472">Membrane</keyword>
<feature type="compositionally biased region" description="Basic and acidic residues" evidence="1">
    <location>
        <begin position="229"/>
        <end position="246"/>
    </location>
</feature>
<feature type="compositionally biased region" description="Acidic residues" evidence="1">
    <location>
        <begin position="485"/>
        <end position="498"/>
    </location>
</feature>
<feature type="compositionally biased region" description="Polar residues" evidence="1">
    <location>
        <begin position="47"/>
        <end position="59"/>
    </location>
</feature>
<sequence length="625" mass="67097">MGKKINIAIYLVLLNLFVCGIKYGESGIPVKKSVNLRNSYENKKNSQTDVNTANNTNIQDDQKKLVIEGNDENPPSKEENVNGEDKEKQSLGSNDVTPPSDPAKVSDQEGSNSDTLKKTDGTLDKGNAVDQKEEKPGASSGKSEETLPKVDGKNTSEQGVQETPSNPDSQTQTQTVSNPGSESPTATKKPGEEAKGTESIDNNGKTVEGGATQKPVQENSDNSLGDSKSQTDDANHVVQSLDKKGEQSLSPPSTEGPGVTPPGNTDGKSDNVPSGLNDKAVDGKQSNKEGNAIDEDKEPTVPKKDEGTSAKENPDSISKEKAKPEEGVTGKNSDKGSASDASPENAVDNTEDKTKKVQGGTGEDINNLAGNTKTEEPSEGDKKKEESNSIIEVPPAAPSNVPEKKQTGPDTLDLPPAKPNNVDNNHLNGTESNDKTSSDAAPKGDGNNDTKNNQTILEEAGNDPKSETDPKDNAVNKNVELRYDNEDEEDDDADENVVDESVNAIESDTENQNDKKEEIESEDDENDDVEDATQNGEAEETVNETNETNKNEKEAPKKEENIEEPTTIDSKAKKIISEYYTSMKNIKNKIKDYVNSAMDLIDSNNGISKTFSNLSEDISNFILKL</sequence>
<feature type="transmembrane region" description="Helical" evidence="2">
    <location>
        <begin position="7"/>
        <end position="24"/>
    </location>
</feature>
<feature type="compositionally biased region" description="Basic and acidic residues" evidence="1">
    <location>
        <begin position="298"/>
        <end position="334"/>
    </location>
</feature>
<protein>
    <submittedName>
        <fullName evidence="3">Uncharacterized protein</fullName>
    </submittedName>
</protein>
<feature type="compositionally biased region" description="Polar residues" evidence="1">
    <location>
        <begin position="447"/>
        <end position="456"/>
    </location>
</feature>
<dbReference type="EMBL" id="LR865426">
    <property type="protein sequence ID" value="CAD2099449.1"/>
    <property type="molecule type" value="Genomic_DNA"/>
</dbReference>
<reference evidence="3 4" key="1">
    <citation type="submission" date="2020-08" db="EMBL/GenBank/DDBJ databases">
        <authorList>
            <person name="Ramaprasad A."/>
        </authorList>
    </citation>
    <scope>NUCLEOTIDE SEQUENCE [LARGE SCALE GENOMIC DNA]</scope>
</reference>
<feature type="compositionally biased region" description="Polar residues" evidence="1">
    <location>
        <begin position="421"/>
        <end position="431"/>
    </location>
</feature>
<dbReference type="AlphaFoldDB" id="A0A6V7SLX2"/>